<dbReference type="Pfam" id="PF12833">
    <property type="entry name" value="HTH_18"/>
    <property type="match status" value="1"/>
</dbReference>
<dbReference type="PANTHER" id="PTHR46796">
    <property type="entry name" value="HTH-TYPE TRANSCRIPTIONAL ACTIVATOR RHAS-RELATED"/>
    <property type="match status" value="1"/>
</dbReference>
<dbReference type="Gene3D" id="1.10.10.60">
    <property type="entry name" value="Homeodomain-like"/>
    <property type="match status" value="1"/>
</dbReference>
<sequence>MREVFDSAQLPPSDRLDAYHALMLASRMRAPTMFATDQATDARDGEFRAVLRAMELGAQQVSTMRCTPMRARRTPRLIRQSDPESYAVTLVQRGHQGVEQVGRQALVGERDLVVYSTSLPFDAQAFADGPEPACSVLALVPQSLVPLPPERVEGLLAVPLSGREGVGALLAGFLDQVTASSAGHLPGDGPRLGTVLVDLVTALLAHHLEAEESVPAPSQQNALFLEIQAFVQEHLGDPGLSPGMVAAAHHISVRGLHRLFRRHGRTVSAWIRQQRLDRCRSDLAEPALHLTPVHELAARWGFTDAASFSRTFRATYGVPPGEYRHQVLLGSWHPTSTR</sequence>
<dbReference type="InterPro" id="IPR035418">
    <property type="entry name" value="AraC-bd_2"/>
</dbReference>
<organism evidence="5 6">
    <name type="scientific">Actinopolymorpha pittospori</name>
    <dbReference type="NCBI Taxonomy" id="648752"/>
    <lineage>
        <taxon>Bacteria</taxon>
        <taxon>Bacillati</taxon>
        <taxon>Actinomycetota</taxon>
        <taxon>Actinomycetes</taxon>
        <taxon>Propionibacteriales</taxon>
        <taxon>Actinopolymorphaceae</taxon>
        <taxon>Actinopolymorpha</taxon>
    </lineage>
</organism>
<dbReference type="EMBL" id="JADBEM010000001">
    <property type="protein sequence ID" value="MBE1604911.1"/>
    <property type="molecule type" value="Genomic_DNA"/>
</dbReference>
<dbReference type="GO" id="GO:0003700">
    <property type="term" value="F:DNA-binding transcription factor activity"/>
    <property type="evidence" value="ECO:0007669"/>
    <property type="project" value="InterPro"/>
</dbReference>
<dbReference type="Proteomes" id="UP000638648">
    <property type="component" value="Unassembled WGS sequence"/>
</dbReference>
<dbReference type="SMART" id="SM00342">
    <property type="entry name" value="HTH_ARAC"/>
    <property type="match status" value="1"/>
</dbReference>
<dbReference type="PROSITE" id="PS01124">
    <property type="entry name" value="HTH_ARAC_FAMILY_2"/>
    <property type="match status" value="1"/>
</dbReference>
<evidence type="ECO:0000256" key="1">
    <source>
        <dbReference type="ARBA" id="ARBA00023015"/>
    </source>
</evidence>
<keyword evidence="2 5" id="KW-0238">DNA-binding</keyword>
<evidence type="ECO:0000256" key="2">
    <source>
        <dbReference type="ARBA" id="ARBA00023125"/>
    </source>
</evidence>
<dbReference type="GO" id="GO:0043565">
    <property type="term" value="F:sequence-specific DNA binding"/>
    <property type="evidence" value="ECO:0007669"/>
    <property type="project" value="InterPro"/>
</dbReference>
<proteinExistence type="predicted"/>
<protein>
    <submittedName>
        <fullName evidence="5">AraC-like DNA-binding protein</fullName>
    </submittedName>
</protein>
<dbReference type="PANTHER" id="PTHR46796:SF6">
    <property type="entry name" value="ARAC SUBFAMILY"/>
    <property type="match status" value="1"/>
</dbReference>
<feature type="domain" description="HTH araC/xylS-type" evidence="4">
    <location>
        <begin position="225"/>
        <end position="326"/>
    </location>
</feature>
<accession>A0A927MQA1</accession>
<evidence type="ECO:0000259" key="4">
    <source>
        <dbReference type="PROSITE" id="PS01124"/>
    </source>
</evidence>
<dbReference type="AlphaFoldDB" id="A0A927MQA1"/>
<evidence type="ECO:0000313" key="6">
    <source>
        <dbReference type="Proteomes" id="UP000638648"/>
    </source>
</evidence>
<gene>
    <name evidence="5" type="ORF">HEB94_001759</name>
</gene>
<dbReference type="SUPFAM" id="SSF46689">
    <property type="entry name" value="Homeodomain-like"/>
    <property type="match status" value="1"/>
</dbReference>
<reference evidence="5" key="1">
    <citation type="submission" date="2020-10" db="EMBL/GenBank/DDBJ databases">
        <title>Sequencing the genomes of 1000 actinobacteria strains.</title>
        <authorList>
            <person name="Klenk H.-P."/>
        </authorList>
    </citation>
    <scope>NUCLEOTIDE SEQUENCE</scope>
    <source>
        <strain evidence="5">DSM 45354</strain>
    </source>
</reference>
<evidence type="ECO:0000313" key="5">
    <source>
        <dbReference type="EMBL" id="MBE1604911.1"/>
    </source>
</evidence>
<dbReference type="PRINTS" id="PR00032">
    <property type="entry name" value="HTHARAC"/>
</dbReference>
<evidence type="ECO:0000256" key="3">
    <source>
        <dbReference type="ARBA" id="ARBA00023163"/>
    </source>
</evidence>
<dbReference type="InterPro" id="IPR050204">
    <property type="entry name" value="AraC_XylS_family_regulators"/>
</dbReference>
<dbReference type="InterPro" id="IPR020449">
    <property type="entry name" value="Tscrpt_reg_AraC-type_HTH"/>
</dbReference>
<comment type="caution">
    <text evidence="5">The sequence shown here is derived from an EMBL/GenBank/DDBJ whole genome shotgun (WGS) entry which is preliminary data.</text>
</comment>
<keyword evidence="3" id="KW-0804">Transcription</keyword>
<dbReference type="InterPro" id="IPR009057">
    <property type="entry name" value="Homeodomain-like_sf"/>
</dbReference>
<name>A0A927MQA1_9ACTN</name>
<dbReference type="RefSeq" id="WP_192749343.1">
    <property type="nucleotide sequence ID" value="NZ_BAABJL010000002.1"/>
</dbReference>
<keyword evidence="6" id="KW-1185">Reference proteome</keyword>
<dbReference type="InterPro" id="IPR018060">
    <property type="entry name" value="HTH_AraC"/>
</dbReference>
<dbReference type="Pfam" id="PF14525">
    <property type="entry name" value="AraC_binding_2"/>
    <property type="match status" value="1"/>
</dbReference>
<keyword evidence="1" id="KW-0805">Transcription regulation</keyword>